<gene>
    <name evidence="7" type="ORF">IV203_034170</name>
</gene>
<feature type="compositionally biased region" description="Acidic residues" evidence="5">
    <location>
        <begin position="334"/>
        <end position="345"/>
    </location>
</feature>
<evidence type="ECO:0000259" key="6">
    <source>
        <dbReference type="Pfam" id="PF22536"/>
    </source>
</evidence>
<dbReference type="Pfam" id="PF22536">
    <property type="entry name" value="WHD_POLR3C"/>
    <property type="match status" value="1"/>
</dbReference>
<reference evidence="7" key="2">
    <citation type="submission" date="2021-04" db="EMBL/GenBank/DDBJ databases">
        <authorList>
            <person name="Podell S."/>
        </authorList>
    </citation>
    <scope>NUCLEOTIDE SEQUENCE</scope>
    <source>
        <strain evidence="7">Hildebrandi</strain>
    </source>
</reference>
<accession>A0A9K3M5F5</accession>
<feature type="compositionally biased region" description="Acidic residues" evidence="5">
    <location>
        <begin position="222"/>
        <end position="235"/>
    </location>
</feature>
<feature type="compositionally biased region" description="Acidic residues" evidence="5">
    <location>
        <begin position="284"/>
        <end position="299"/>
    </location>
</feature>
<feature type="region of interest" description="Disordered" evidence="5">
    <location>
        <begin position="276"/>
        <end position="345"/>
    </location>
</feature>
<dbReference type="GO" id="GO:0003697">
    <property type="term" value="F:single-stranded DNA binding"/>
    <property type="evidence" value="ECO:0007669"/>
    <property type="project" value="UniProtKB-UniRule"/>
</dbReference>
<evidence type="ECO:0000256" key="2">
    <source>
        <dbReference type="ARBA" id="ARBA00023163"/>
    </source>
</evidence>
<evidence type="ECO:0000256" key="3">
    <source>
        <dbReference type="ARBA" id="ARBA00023242"/>
    </source>
</evidence>
<proteinExistence type="inferred from homology"/>
<dbReference type="OrthoDB" id="272392at2759"/>
<dbReference type="Proteomes" id="UP000693970">
    <property type="component" value="Unassembled WGS sequence"/>
</dbReference>
<dbReference type="PANTHER" id="PTHR12949:SF0">
    <property type="entry name" value="DNA-DIRECTED RNA POLYMERASE III SUBUNIT RPC3"/>
    <property type="match status" value="1"/>
</dbReference>
<dbReference type="InterPro" id="IPR039748">
    <property type="entry name" value="RPC3"/>
</dbReference>
<comment type="function">
    <text evidence="4">DNA-dependent RNA polymerase catalyzes the transcription of DNA into RNA using the four ribonucleoside triphosphates as substrates. Specific core component of RNA polymerase III which synthesizes small RNAs, such as 5S rRNA and tRNAs.</text>
</comment>
<evidence type="ECO:0000313" key="7">
    <source>
        <dbReference type="EMBL" id="KAG7373446.1"/>
    </source>
</evidence>
<comment type="subunit">
    <text evidence="4">Component of the RNA polymerase III (Pol III) complex consisting of 17 subunits.</text>
</comment>
<feature type="compositionally biased region" description="Basic and acidic residues" evidence="5">
    <location>
        <begin position="324"/>
        <end position="333"/>
    </location>
</feature>
<feature type="domain" description="DNA-directed RNA polymerase III subunit RPC3 winged-helix" evidence="6">
    <location>
        <begin position="510"/>
        <end position="584"/>
    </location>
</feature>
<keyword evidence="4" id="KW-0240">DNA-directed RNA polymerase</keyword>
<comment type="caution">
    <text evidence="7">The sequence shown here is derived from an EMBL/GenBank/DDBJ whole genome shotgun (WGS) entry which is preliminary data.</text>
</comment>
<comment type="subcellular location">
    <subcellularLocation>
        <location evidence="1 4">Nucleus</location>
    </subcellularLocation>
</comment>
<sequence>MTGSRNKPNQFAKFVSTSPLSTTPHDPFLSLASNCVRDYFGPIVQLVADGLMARGESTLPQLVLYIQDQCHIKSPQRTSKERQEIMIQMASIHNTALKHDDSSCPSPLLIRASLLVLLQHFLVQTRRVILHNTTTTAPTSNKKRKHQSSSNRKKVIVHYTFDMDRARLLVRYPRYVEYIKKTFGAAAGVLLEELLVHGRLQSVQAIVKTVLHLEREQKRQQEEDDEENDDDDVDDDEKKKNASSANLSKKQAIRKQVLESFWNLYQNGYIQRVPLFHKQTRGDDPDDNDDDDDEREFELEQNSNIHKDEEIKSEGPAVKKQKRSGTDTDVEPHDETEESVEDEDPAVVALLQSGPFQAIDAKALWRVNVHMFHDQLRALRLGWLVYERYGSRIDKAGSIVTAGLKIVANRIHAPKSYGDDPRSMDVMAMDTRSKISVRELLRSLPRPVQQLFEQKPGGAINHLYKTLTELSQVNSPKVLMEWEMANEHVADAQFQIRIPSLVTYLKDRIIHQIISDRYDDVSARVCSILADSEYMEAEMIADAAMLPAKDTREKLHCLYRDNYIELFNVNIGKQHNPASMIYLWGFNRSKVPVVVSENVCTALCNMRLRRQHEEEVGRDFIERAKDAGATDENENQADKKEYENFCKGLERLDNAILQLDETLMVLKDF</sequence>
<evidence type="ECO:0000256" key="4">
    <source>
        <dbReference type="RuleBase" id="RU367076"/>
    </source>
</evidence>
<comment type="similarity">
    <text evidence="4">Belongs to the eukaryotic RPC3/POLR3C RNA polymerase subunit family.</text>
</comment>
<keyword evidence="8" id="KW-1185">Reference proteome</keyword>
<reference evidence="7" key="1">
    <citation type="journal article" date="2021" name="Sci. Rep.">
        <title>Diploid genomic architecture of Nitzschia inconspicua, an elite biomass production diatom.</title>
        <authorList>
            <person name="Oliver A."/>
            <person name="Podell S."/>
            <person name="Pinowska A."/>
            <person name="Traller J.C."/>
            <person name="Smith S.R."/>
            <person name="McClure R."/>
            <person name="Beliaev A."/>
            <person name="Bohutskyi P."/>
            <person name="Hill E.A."/>
            <person name="Rabines A."/>
            <person name="Zheng H."/>
            <person name="Allen L.Z."/>
            <person name="Kuo A."/>
            <person name="Grigoriev I.V."/>
            <person name="Allen A.E."/>
            <person name="Hazlebeck D."/>
            <person name="Allen E.E."/>
        </authorList>
    </citation>
    <scope>NUCLEOTIDE SEQUENCE</scope>
    <source>
        <strain evidence="7">Hildebrandi</strain>
    </source>
</reference>
<evidence type="ECO:0000256" key="1">
    <source>
        <dbReference type="ARBA" id="ARBA00004123"/>
    </source>
</evidence>
<evidence type="ECO:0000313" key="8">
    <source>
        <dbReference type="Proteomes" id="UP000693970"/>
    </source>
</evidence>
<protein>
    <recommendedName>
        <fullName evidence="4">DNA-directed RNA polymerase III subunit RPC3</fullName>
        <shortName evidence="4">RNA polymerase III subunit C3</shortName>
    </recommendedName>
</protein>
<keyword evidence="2 4" id="KW-0804">Transcription</keyword>
<organism evidence="7 8">
    <name type="scientific">Nitzschia inconspicua</name>
    <dbReference type="NCBI Taxonomy" id="303405"/>
    <lineage>
        <taxon>Eukaryota</taxon>
        <taxon>Sar</taxon>
        <taxon>Stramenopiles</taxon>
        <taxon>Ochrophyta</taxon>
        <taxon>Bacillariophyta</taxon>
        <taxon>Bacillariophyceae</taxon>
        <taxon>Bacillariophycidae</taxon>
        <taxon>Bacillariales</taxon>
        <taxon>Bacillariaceae</taxon>
        <taxon>Nitzschia</taxon>
    </lineage>
</organism>
<dbReference type="AlphaFoldDB" id="A0A9K3M5F5"/>
<feature type="region of interest" description="Disordered" evidence="5">
    <location>
        <begin position="217"/>
        <end position="249"/>
    </location>
</feature>
<dbReference type="EMBL" id="JAGRRH010000002">
    <property type="protein sequence ID" value="KAG7373446.1"/>
    <property type="molecule type" value="Genomic_DNA"/>
</dbReference>
<dbReference type="GO" id="GO:0005666">
    <property type="term" value="C:RNA polymerase III complex"/>
    <property type="evidence" value="ECO:0007669"/>
    <property type="project" value="UniProtKB-UniRule"/>
</dbReference>
<keyword evidence="3 4" id="KW-0539">Nucleus</keyword>
<dbReference type="InterPro" id="IPR055207">
    <property type="entry name" value="POLR3C_WHD"/>
</dbReference>
<evidence type="ECO:0000256" key="5">
    <source>
        <dbReference type="SAM" id="MobiDB-lite"/>
    </source>
</evidence>
<name>A0A9K3M5F5_9STRA</name>
<dbReference type="PANTHER" id="PTHR12949">
    <property type="entry name" value="RNA POLYMERASE III DNA DIRECTED -RELATED"/>
    <property type="match status" value="1"/>
</dbReference>